<comment type="caution">
    <text evidence="5">The sequence shown here is derived from an EMBL/GenBank/DDBJ whole genome shotgun (WGS) entry which is preliminary data.</text>
</comment>
<evidence type="ECO:0000256" key="3">
    <source>
        <dbReference type="ARBA" id="ARBA00023163"/>
    </source>
</evidence>
<dbReference type="EMBL" id="JBHUGI010000014">
    <property type="protein sequence ID" value="MFD1927686.1"/>
    <property type="molecule type" value="Genomic_DNA"/>
</dbReference>
<sequence>MEKNEVTEKSISTNELKSLNERRINILNKESFFTTEERLLEHLFKLEKSEAQKHLRTQVANLMEYPKVEVFSHIKYYCIALSSIVARRLGKTILTPSEAFDFNSTCIVLIEKRLKPNIVMEFADELIEYYMYILTEKKSPQVKHHIVNKVIQYVNSEVESLLTVEGIAKHLNISTSHLSRVFREHTKITLVEYISIRKVEESQYYLRFTEKKISEVSDQFHFCNQSYFTRTFKKYSGETPKKFRSNLSVEYFRFLLPGEEM</sequence>
<reference evidence="6" key="1">
    <citation type="journal article" date="2019" name="Int. J. Syst. Evol. Microbiol.">
        <title>The Global Catalogue of Microorganisms (GCM) 10K type strain sequencing project: providing services to taxonomists for standard genome sequencing and annotation.</title>
        <authorList>
            <consortium name="The Broad Institute Genomics Platform"/>
            <consortium name="The Broad Institute Genome Sequencing Center for Infectious Disease"/>
            <person name="Wu L."/>
            <person name="Ma J."/>
        </authorList>
    </citation>
    <scope>NUCLEOTIDE SEQUENCE [LARGE SCALE GENOMIC DNA]</scope>
    <source>
        <strain evidence="6">CGMCC 4.7177</strain>
    </source>
</reference>
<dbReference type="RefSeq" id="WP_381536348.1">
    <property type="nucleotide sequence ID" value="NZ_JBHUGI010000014.1"/>
</dbReference>
<evidence type="ECO:0000256" key="2">
    <source>
        <dbReference type="ARBA" id="ARBA00023125"/>
    </source>
</evidence>
<protein>
    <submittedName>
        <fullName evidence="5">Helix-turn-helix domain-containing protein</fullName>
    </submittedName>
</protein>
<dbReference type="Proteomes" id="UP001597218">
    <property type="component" value="Unassembled WGS sequence"/>
</dbReference>
<dbReference type="PANTHER" id="PTHR43280">
    <property type="entry name" value="ARAC-FAMILY TRANSCRIPTIONAL REGULATOR"/>
    <property type="match status" value="1"/>
</dbReference>
<dbReference type="PROSITE" id="PS01124">
    <property type="entry name" value="HTH_ARAC_FAMILY_2"/>
    <property type="match status" value="1"/>
</dbReference>
<keyword evidence="3" id="KW-0804">Transcription</keyword>
<keyword evidence="2" id="KW-0238">DNA-binding</keyword>
<organism evidence="5 6">
    <name type="scientific">Sporosarcina siberiensis</name>
    <dbReference type="NCBI Taxonomy" id="1365606"/>
    <lineage>
        <taxon>Bacteria</taxon>
        <taxon>Bacillati</taxon>
        <taxon>Bacillota</taxon>
        <taxon>Bacilli</taxon>
        <taxon>Bacillales</taxon>
        <taxon>Caryophanaceae</taxon>
        <taxon>Sporosarcina</taxon>
    </lineage>
</organism>
<proteinExistence type="predicted"/>
<dbReference type="PRINTS" id="PR00032">
    <property type="entry name" value="HTHARAC"/>
</dbReference>
<dbReference type="Pfam" id="PF12833">
    <property type="entry name" value="HTH_18"/>
    <property type="match status" value="1"/>
</dbReference>
<name>A0ABW4SGD5_9BACL</name>
<keyword evidence="6" id="KW-1185">Reference proteome</keyword>
<evidence type="ECO:0000313" key="6">
    <source>
        <dbReference type="Proteomes" id="UP001597218"/>
    </source>
</evidence>
<dbReference type="InterPro" id="IPR018060">
    <property type="entry name" value="HTH_AraC"/>
</dbReference>
<evidence type="ECO:0000256" key="1">
    <source>
        <dbReference type="ARBA" id="ARBA00023015"/>
    </source>
</evidence>
<keyword evidence="1" id="KW-0805">Transcription regulation</keyword>
<gene>
    <name evidence="5" type="ORF">ACFSFY_06350</name>
</gene>
<dbReference type="Gene3D" id="1.10.10.60">
    <property type="entry name" value="Homeodomain-like"/>
    <property type="match status" value="2"/>
</dbReference>
<dbReference type="InterPro" id="IPR009057">
    <property type="entry name" value="Homeodomain-like_sf"/>
</dbReference>
<dbReference type="SUPFAM" id="SSF46689">
    <property type="entry name" value="Homeodomain-like"/>
    <property type="match status" value="2"/>
</dbReference>
<feature type="domain" description="HTH araC/xylS-type" evidence="4">
    <location>
        <begin position="148"/>
        <end position="246"/>
    </location>
</feature>
<dbReference type="PANTHER" id="PTHR43280:SF10">
    <property type="entry name" value="REGULATORY PROTEIN POCR"/>
    <property type="match status" value="1"/>
</dbReference>
<dbReference type="SMART" id="SM00342">
    <property type="entry name" value="HTH_ARAC"/>
    <property type="match status" value="1"/>
</dbReference>
<evidence type="ECO:0000313" key="5">
    <source>
        <dbReference type="EMBL" id="MFD1927686.1"/>
    </source>
</evidence>
<evidence type="ECO:0000259" key="4">
    <source>
        <dbReference type="PROSITE" id="PS01124"/>
    </source>
</evidence>
<dbReference type="InterPro" id="IPR020449">
    <property type="entry name" value="Tscrpt_reg_AraC-type_HTH"/>
</dbReference>
<accession>A0ABW4SGD5</accession>